<dbReference type="Proteomes" id="UP000188318">
    <property type="component" value="Unassembled WGS sequence"/>
</dbReference>
<organism evidence="1 2">
    <name type="scientific">Aspergillus carbonarius (strain ITEM 5010)</name>
    <dbReference type="NCBI Taxonomy" id="602072"/>
    <lineage>
        <taxon>Eukaryota</taxon>
        <taxon>Fungi</taxon>
        <taxon>Dikarya</taxon>
        <taxon>Ascomycota</taxon>
        <taxon>Pezizomycotina</taxon>
        <taxon>Eurotiomycetes</taxon>
        <taxon>Eurotiomycetidae</taxon>
        <taxon>Eurotiales</taxon>
        <taxon>Aspergillaceae</taxon>
        <taxon>Aspergillus</taxon>
        <taxon>Aspergillus subgen. Circumdati</taxon>
    </lineage>
</organism>
<dbReference type="EMBL" id="KV907507">
    <property type="protein sequence ID" value="OOF92549.1"/>
    <property type="molecule type" value="Genomic_DNA"/>
</dbReference>
<name>A0A1R3RDJ5_ASPC5</name>
<dbReference type="OrthoDB" id="3700556at2759"/>
<evidence type="ECO:0000313" key="2">
    <source>
        <dbReference type="Proteomes" id="UP000188318"/>
    </source>
</evidence>
<gene>
    <name evidence="1" type="ORF">ASPCADRAFT_408587</name>
</gene>
<keyword evidence="2" id="KW-1185">Reference proteome</keyword>
<reference evidence="2" key="1">
    <citation type="journal article" date="2017" name="Genome Biol.">
        <title>Comparative genomics reveals high biological diversity and specific adaptations in the industrially and medically important fungal genus Aspergillus.</title>
        <authorList>
            <person name="de Vries R.P."/>
            <person name="Riley R."/>
            <person name="Wiebenga A."/>
            <person name="Aguilar-Osorio G."/>
            <person name="Amillis S."/>
            <person name="Uchima C.A."/>
            <person name="Anderluh G."/>
            <person name="Asadollahi M."/>
            <person name="Askin M."/>
            <person name="Barry K."/>
            <person name="Battaglia E."/>
            <person name="Bayram O."/>
            <person name="Benocci T."/>
            <person name="Braus-Stromeyer S.A."/>
            <person name="Caldana C."/>
            <person name="Canovas D."/>
            <person name="Cerqueira G.C."/>
            <person name="Chen F."/>
            <person name="Chen W."/>
            <person name="Choi C."/>
            <person name="Clum A."/>
            <person name="Dos Santos R.A."/>
            <person name="Damasio A.R."/>
            <person name="Diallinas G."/>
            <person name="Emri T."/>
            <person name="Fekete E."/>
            <person name="Flipphi M."/>
            <person name="Freyberg S."/>
            <person name="Gallo A."/>
            <person name="Gournas C."/>
            <person name="Habgood R."/>
            <person name="Hainaut M."/>
            <person name="Harispe M.L."/>
            <person name="Henrissat B."/>
            <person name="Hilden K.S."/>
            <person name="Hope R."/>
            <person name="Hossain A."/>
            <person name="Karabika E."/>
            <person name="Karaffa L."/>
            <person name="Karanyi Z."/>
            <person name="Krasevec N."/>
            <person name="Kuo A."/>
            <person name="Kusch H."/>
            <person name="LaButti K."/>
            <person name="Lagendijk E.L."/>
            <person name="Lapidus A."/>
            <person name="Levasseur A."/>
            <person name="Lindquist E."/>
            <person name="Lipzen A."/>
            <person name="Logrieco A.F."/>
            <person name="MacCabe A."/>
            <person name="Maekelae M.R."/>
            <person name="Malavazi I."/>
            <person name="Melin P."/>
            <person name="Meyer V."/>
            <person name="Mielnichuk N."/>
            <person name="Miskei M."/>
            <person name="Molnar A.P."/>
            <person name="Mule G."/>
            <person name="Ngan C.Y."/>
            <person name="Orejas M."/>
            <person name="Orosz E."/>
            <person name="Ouedraogo J.P."/>
            <person name="Overkamp K.M."/>
            <person name="Park H.-S."/>
            <person name="Perrone G."/>
            <person name="Piumi F."/>
            <person name="Punt P.J."/>
            <person name="Ram A.F."/>
            <person name="Ramon A."/>
            <person name="Rauscher S."/>
            <person name="Record E."/>
            <person name="Riano-Pachon D.M."/>
            <person name="Robert V."/>
            <person name="Roehrig J."/>
            <person name="Ruller R."/>
            <person name="Salamov A."/>
            <person name="Salih N.S."/>
            <person name="Samson R.A."/>
            <person name="Sandor E."/>
            <person name="Sanguinetti M."/>
            <person name="Schuetze T."/>
            <person name="Sepcic K."/>
            <person name="Shelest E."/>
            <person name="Sherlock G."/>
            <person name="Sophianopoulou V."/>
            <person name="Squina F.M."/>
            <person name="Sun H."/>
            <person name="Susca A."/>
            <person name="Todd R.B."/>
            <person name="Tsang A."/>
            <person name="Unkles S.E."/>
            <person name="van de Wiele N."/>
            <person name="van Rossen-Uffink D."/>
            <person name="Oliveira J.V."/>
            <person name="Vesth T.C."/>
            <person name="Visser J."/>
            <person name="Yu J.-H."/>
            <person name="Zhou M."/>
            <person name="Andersen M.R."/>
            <person name="Archer D.B."/>
            <person name="Baker S.E."/>
            <person name="Benoit I."/>
            <person name="Brakhage A.A."/>
            <person name="Braus G.H."/>
            <person name="Fischer R."/>
            <person name="Frisvad J.C."/>
            <person name="Goldman G.H."/>
            <person name="Houbraken J."/>
            <person name="Oakley B."/>
            <person name="Pocsi I."/>
            <person name="Scazzocchio C."/>
            <person name="Seiboth B."/>
            <person name="vanKuyk P.A."/>
            <person name="Wortman J."/>
            <person name="Dyer P.S."/>
            <person name="Grigoriev I.V."/>
        </authorList>
    </citation>
    <scope>NUCLEOTIDE SEQUENCE [LARGE SCALE GENOMIC DNA]</scope>
    <source>
        <strain evidence="2">ITEM 5010</strain>
    </source>
</reference>
<sequence length="259" mass="30012">MFRKPRETTPCEYTTEPVRALYPLPVVQWGPLALAQLGVPIVVGIHMLVVLDQDYLQAEQKLVDCGFRPRSPKRIPRPEILKDLPNSKKVIKEIDFGYRRLDQATKLFDYPVHLPERTEQVVLIPNSFCHLDVHTMGDDLRFTLPEYDVYGHELYPHERTLVKSFVMAAVDDESIDDNGFLDITAWGDTLRSWISMMVGYLGIENEVLDDLDDERAVAWYSQNFGRIHEETYGPWDRRITKRLGSGKEFAYDKRGVKLK</sequence>
<proteinExistence type="predicted"/>
<dbReference type="OMA" id="GNICHPL"/>
<dbReference type="VEuPathDB" id="FungiDB:ASPCADRAFT_408587"/>
<protein>
    <submittedName>
        <fullName evidence="1">Uncharacterized protein</fullName>
    </submittedName>
</protein>
<dbReference type="AlphaFoldDB" id="A0A1R3RDJ5"/>
<evidence type="ECO:0000313" key="1">
    <source>
        <dbReference type="EMBL" id="OOF92549.1"/>
    </source>
</evidence>
<accession>A0A1R3RDJ5</accession>